<dbReference type="FunCoup" id="W4KGI9">
    <property type="interactions" value="89"/>
</dbReference>
<evidence type="ECO:0000256" key="8">
    <source>
        <dbReference type="SAM" id="Phobius"/>
    </source>
</evidence>
<dbReference type="GO" id="GO:0042907">
    <property type="term" value="F:xanthine transmembrane transporter activity"/>
    <property type="evidence" value="ECO:0007669"/>
    <property type="project" value="TreeGrafter"/>
</dbReference>
<evidence type="ECO:0000256" key="6">
    <source>
        <dbReference type="ARBA" id="ARBA00023136"/>
    </source>
</evidence>
<evidence type="ECO:0000256" key="1">
    <source>
        <dbReference type="ARBA" id="ARBA00004141"/>
    </source>
</evidence>
<reference evidence="9 10" key="1">
    <citation type="journal article" date="2012" name="New Phytol.">
        <title>Insight into trade-off between wood decay and parasitism from the genome of a fungal forest pathogen.</title>
        <authorList>
            <person name="Olson A."/>
            <person name="Aerts A."/>
            <person name="Asiegbu F."/>
            <person name="Belbahri L."/>
            <person name="Bouzid O."/>
            <person name="Broberg A."/>
            <person name="Canback B."/>
            <person name="Coutinho P.M."/>
            <person name="Cullen D."/>
            <person name="Dalman K."/>
            <person name="Deflorio G."/>
            <person name="van Diepen L.T."/>
            <person name="Dunand C."/>
            <person name="Duplessis S."/>
            <person name="Durling M."/>
            <person name="Gonthier P."/>
            <person name="Grimwood J."/>
            <person name="Fossdal C.G."/>
            <person name="Hansson D."/>
            <person name="Henrissat B."/>
            <person name="Hietala A."/>
            <person name="Himmelstrand K."/>
            <person name="Hoffmeister D."/>
            <person name="Hogberg N."/>
            <person name="James T.Y."/>
            <person name="Karlsson M."/>
            <person name="Kohler A."/>
            <person name="Kues U."/>
            <person name="Lee Y.H."/>
            <person name="Lin Y.C."/>
            <person name="Lind M."/>
            <person name="Lindquist E."/>
            <person name="Lombard V."/>
            <person name="Lucas S."/>
            <person name="Lunden K."/>
            <person name="Morin E."/>
            <person name="Murat C."/>
            <person name="Park J."/>
            <person name="Raffaello T."/>
            <person name="Rouze P."/>
            <person name="Salamov A."/>
            <person name="Schmutz J."/>
            <person name="Solheim H."/>
            <person name="Stahlberg J."/>
            <person name="Velez H."/>
            <person name="de Vries R.P."/>
            <person name="Wiebenga A."/>
            <person name="Woodward S."/>
            <person name="Yakovlev I."/>
            <person name="Garbelotto M."/>
            <person name="Martin F."/>
            <person name="Grigoriev I.V."/>
            <person name="Stenlid J."/>
        </authorList>
    </citation>
    <scope>NUCLEOTIDE SEQUENCE [LARGE SCALE GENOMIC DNA]</scope>
    <source>
        <strain evidence="9 10">TC 32-1</strain>
    </source>
</reference>
<gene>
    <name evidence="9" type="ORF">HETIRDRAFT_472655</name>
</gene>
<comment type="similarity">
    <text evidence="2">Belongs to the nucleobase:cation symporter-2 (NCS2) (TC 2.A.40) family.</text>
</comment>
<dbReference type="HOGENOM" id="CLU_017959_7_0_1"/>
<dbReference type="KEGG" id="hir:HETIRDRAFT_472655"/>
<dbReference type="Proteomes" id="UP000030671">
    <property type="component" value="Unassembled WGS sequence"/>
</dbReference>
<dbReference type="NCBIfam" id="TIGR00801">
    <property type="entry name" value="ncs2"/>
    <property type="match status" value="1"/>
</dbReference>
<keyword evidence="10" id="KW-1185">Reference proteome</keyword>
<feature type="transmembrane region" description="Helical" evidence="8">
    <location>
        <begin position="503"/>
        <end position="522"/>
    </location>
</feature>
<feature type="transmembrane region" description="Helical" evidence="8">
    <location>
        <begin position="235"/>
        <end position="254"/>
    </location>
</feature>
<dbReference type="RefSeq" id="XP_009543881.1">
    <property type="nucleotide sequence ID" value="XM_009545586.1"/>
</dbReference>
<evidence type="ECO:0000256" key="4">
    <source>
        <dbReference type="ARBA" id="ARBA00022692"/>
    </source>
</evidence>
<dbReference type="AlphaFoldDB" id="W4KGI9"/>
<dbReference type="PANTHER" id="PTHR42810:SF2">
    <property type="entry name" value="PURINE PERMEASE C1399.01C-RELATED"/>
    <property type="match status" value="1"/>
</dbReference>
<evidence type="ECO:0000256" key="3">
    <source>
        <dbReference type="ARBA" id="ARBA00022448"/>
    </source>
</evidence>
<feature type="transmembrane region" description="Helical" evidence="8">
    <location>
        <begin position="122"/>
        <end position="140"/>
    </location>
</feature>
<keyword evidence="5 8" id="KW-1133">Transmembrane helix</keyword>
<evidence type="ECO:0000313" key="9">
    <source>
        <dbReference type="EMBL" id="ETW84181.1"/>
    </source>
</evidence>
<dbReference type="Pfam" id="PF00860">
    <property type="entry name" value="Xan_ur_permease"/>
    <property type="match status" value="1"/>
</dbReference>
<dbReference type="EMBL" id="KI925456">
    <property type="protein sequence ID" value="ETW84181.1"/>
    <property type="molecule type" value="Genomic_DNA"/>
</dbReference>
<evidence type="ECO:0000256" key="7">
    <source>
        <dbReference type="SAM" id="MobiDB-lite"/>
    </source>
</evidence>
<proteinExistence type="inferred from homology"/>
<dbReference type="InterPro" id="IPR006043">
    <property type="entry name" value="NCS2"/>
</dbReference>
<dbReference type="InterPro" id="IPR006042">
    <property type="entry name" value="Xan_ur_permease"/>
</dbReference>
<comment type="subcellular location">
    <subcellularLocation>
        <location evidence="1">Membrane</location>
        <topology evidence="1">Multi-pass membrane protein</topology>
    </subcellularLocation>
</comment>
<feature type="transmembrane region" description="Helical" evidence="8">
    <location>
        <begin position="292"/>
        <end position="310"/>
    </location>
</feature>
<feature type="transmembrane region" description="Helical" evidence="8">
    <location>
        <begin position="202"/>
        <end position="223"/>
    </location>
</feature>
<feature type="region of interest" description="Disordered" evidence="7">
    <location>
        <begin position="1"/>
        <end position="38"/>
    </location>
</feature>
<dbReference type="InParanoid" id="W4KGI9"/>
<protein>
    <submittedName>
        <fullName evidence="9">Putative Xanthine/uracil transporter</fullName>
    </submittedName>
</protein>
<dbReference type="OrthoDB" id="1641903at2759"/>
<keyword evidence="6 8" id="KW-0472">Membrane</keyword>
<dbReference type="STRING" id="747525.W4KGI9"/>
<name>W4KGI9_HETIT</name>
<feature type="transmembrane region" description="Helical" evidence="8">
    <location>
        <begin position="472"/>
        <end position="491"/>
    </location>
</feature>
<accession>W4KGI9</accession>
<dbReference type="GO" id="GO:0000324">
    <property type="term" value="C:fungal-type vacuole"/>
    <property type="evidence" value="ECO:0007669"/>
    <property type="project" value="TreeGrafter"/>
</dbReference>
<organism evidence="9 10">
    <name type="scientific">Heterobasidion irregulare (strain TC 32-1)</name>
    <dbReference type="NCBI Taxonomy" id="747525"/>
    <lineage>
        <taxon>Eukaryota</taxon>
        <taxon>Fungi</taxon>
        <taxon>Dikarya</taxon>
        <taxon>Basidiomycota</taxon>
        <taxon>Agaricomycotina</taxon>
        <taxon>Agaricomycetes</taxon>
        <taxon>Russulales</taxon>
        <taxon>Bondarzewiaceae</taxon>
        <taxon>Heterobasidion</taxon>
        <taxon>Heterobasidion annosum species complex</taxon>
    </lineage>
</organism>
<dbReference type="eggNOG" id="ENOG502QQD4">
    <property type="taxonomic scope" value="Eukaryota"/>
</dbReference>
<feature type="compositionally biased region" description="Polar residues" evidence="7">
    <location>
        <begin position="1"/>
        <end position="30"/>
    </location>
</feature>
<feature type="transmembrane region" description="Helical" evidence="8">
    <location>
        <begin position="542"/>
        <end position="564"/>
    </location>
</feature>
<dbReference type="GeneID" id="20677472"/>
<evidence type="ECO:0000256" key="2">
    <source>
        <dbReference type="ARBA" id="ARBA00008821"/>
    </source>
</evidence>
<keyword evidence="4 8" id="KW-0812">Transmembrane</keyword>
<dbReference type="PANTHER" id="PTHR42810">
    <property type="entry name" value="PURINE PERMEASE C1399.01C-RELATED"/>
    <property type="match status" value="1"/>
</dbReference>
<feature type="transmembrane region" description="Helical" evidence="8">
    <location>
        <begin position="317"/>
        <end position="336"/>
    </location>
</feature>
<evidence type="ECO:0000313" key="10">
    <source>
        <dbReference type="Proteomes" id="UP000030671"/>
    </source>
</evidence>
<sequence length="593" mass="63599">MSLSSLTTKEQPRPTVSPSLSHGDQSNRTGVRQRVSRMTRKVTTRHGWFGDYDYAWLCTPTLPFSLRGKTQRSKLPPFYQLDADLPLFLAITSGLQHALAMLAGLITPPIIFASALNLDAGTSAYMISASLIGCGILSLVQMSRIRLFGRFYLGTGLISVVGTSFATLSTANAIFDAMYADGTCQTITAVDGTTSRAACPEAYGKVLGTSIIASFLEIFMSFIPPRILQRIFPPMVTGTVILMIGASLIGSSGIPNWGGGSNNCMSRPTSGIFQLCPTIFAPRPLPWASPEFIGLGFLSFITILLTELFGSPFLKNISIIIGLAVGCIVAGGAGYIDSSTIKSAPSITFLWVHTFKIRVYPPAILPMLAVYISLAMEAIGDITASAEVSRVEVEGEEFESRIQGGVLSDGIGGFMSALFTVTPLSIFAQNNGVIAITRCANRNAGRWCCFFLILFGIIGKISGVFLAIPNPVLGGVTTFLFASVATSGLRVLAYNRYTRRDRFVLAAALSFGIGDLLVPDIFTHLFDGVSANKGLQGLLDSITIILSTPFLMSGLVAATLNLILPQEQEQEQEQLDETVDDEIHAVQIIHKQA</sequence>
<keyword evidence="3" id="KW-0813">Transport</keyword>
<dbReference type="GO" id="GO:0005886">
    <property type="term" value="C:plasma membrane"/>
    <property type="evidence" value="ECO:0007669"/>
    <property type="project" value="TreeGrafter"/>
</dbReference>
<evidence type="ECO:0000256" key="5">
    <source>
        <dbReference type="ARBA" id="ARBA00022989"/>
    </source>
</evidence>
<dbReference type="PROSITE" id="PS01116">
    <property type="entry name" value="XANTH_URACIL_PERMASE"/>
    <property type="match status" value="1"/>
</dbReference>
<feature type="transmembrane region" description="Helical" evidence="8">
    <location>
        <begin position="447"/>
        <end position="466"/>
    </location>
</feature>
<feature type="transmembrane region" description="Helical" evidence="8">
    <location>
        <begin position="152"/>
        <end position="175"/>
    </location>
</feature>